<dbReference type="PROSITE" id="PS50206">
    <property type="entry name" value="RHODANESE_3"/>
    <property type="match status" value="1"/>
</dbReference>
<dbReference type="InterPro" id="IPR020936">
    <property type="entry name" value="TrhO"/>
</dbReference>
<dbReference type="EC" id="1.14.-.-" evidence="1"/>
<dbReference type="EMBL" id="JAIGNO010000007">
    <property type="protein sequence ID" value="MBX7483316.1"/>
    <property type="molecule type" value="Genomic_DNA"/>
</dbReference>
<dbReference type="PANTHER" id="PTHR43268:SF3">
    <property type="entry name" value="RHODANESE-LIKE DOMAIN-CONTAINING PROTEIN 7-RELATED"/>
    <property type="match status" value="1"/>
</dbReference>
<dbReference type="Proteomes" id="UP000755104">
    <property type="component" value="Unassembled WGS sequence"/>
</dbReference>
<proteinExistence type="inferred from homology"/>
<dbReference type="CDD" id="cd01518">
    <property type="entry name" value="RHOD_YceA"/>
    <property type="match status" value="1"/>
</dbReference>
<comment type="function">
    <text evidence="1">Catalyzes oxygen-dependent 5-hydroxyuridine (ho5U) modification at position 34 in tRNAs.</text>
</comment>
<comment type="catalytic activity">
    <reaction evidence="1">
        <text>uridine(34) in tRNA + AH2 + O2 = 5-hydroxyuridine(34) in tRNA + A + H2O</text>
        <dbReference type="Rhea" id="RHEA:64224"/>
        <dbReference type="Rhea" id="RHEA-COMP:11727"/>
        <dbReference type="Rhea" id="RHEA-COMP:13381"/>
        <dbReference type="ChEBI" id="CHEBI:13193"/>
        <dbReference type="ChEBI" id="CHEBI:15377"/>
        <dbReference type="ChEBI" id="CHEBI:15379"/>
        <dbReference type="ChEBI" id="CHEBI:17499"/>
        <dbReference type="ChEBI" id="CHEBI:65315"/>
        <dbReference type="ChEBI" id="CHEBI:136877"/>
    </reaction>
</comment>
<dbReference type="Pfam" id="PF00581">
    <property type="entry name" value="Rhodanese"/>
    <property type="match status" value="1"/>
</dbReference>
<dbReference type="NCBIfam" id="NF001136">
    <property type="entry name" value="PRK00142.1-4"/>
    <property type="match status" value="1"/>
</dbReference>
<evidence type="ECO:0000256" key="1">
    <source>
        <dbReference type="HAMAP-Rule" id="MF_00469"/>
    </source>
</evidence>
<dbReference type="Gene3D" id="3.30.70.100">
    <property type="match status" value="1"/>
</dbReference>
<keyword evidence="1" id="KW-0560">Oxidoreductase</keyword>
<dbReference type="SMART" id="SM00450">
    <property type="entry name" value="RHOD"/>
    <property type="match status" value="1"/>
</dbReference>
<feature type="domain" description="Rhodanese" evidence="2">
    <location>
        <begin position="141"/>
        <end position="239"/>
    </location>
</feature>
<keyword evidence="4" id="KW-1185">Reference proteome</keyword>
<sequence>MQILSGAARGGSVKTDSPPLPIRIAALYQFARFDDPAAIKPDLLACMEDAGVRGTLLLAREGINGTIAGSDESIETILAHIRTLPGCSAIEVKESRAATTPFHRTKVRVKKEIVTMGQPDLDPLAGVGTYVPPEDWNALISDPDTIVIDTRNDYEVQIGTFQGAIDPETSSFREFPAWFRARLAELEAKGRSPRIAMFCTGGIRCEKSTAFARAEGVEEVYHLKGGILNYLEHVPEEASLWRGECFVFDERVSVGHGLKPGDHSLCRACRRPLSKADMAHENYVRGVSCHRCYDERSEEQRTRYAERHRQEMLAGIRGRGHIGRKVDSEADG</sequence>
<dbReference type="HAMAP" id="MF_00469">
    <property type="entry name" value="TrhO"/>
    <property type="match status" value="1"/>
</dbReference>
<dbReference type="InterPro" id="IPR036873">
    <property type="entry name" value="Rhodanese-like_dom_sf"/>
</dbReference>
<reference evidence="3 4" key="1">
    <citation type="submission" date="2021-08" db="EMBL/GenBank/DDBJ databases">
        <title>Comparative Genomics Analysis of the Genus Qipengyuania Reveals Extensive Genetic Diversity and Metabolic Versatility, Including the Description of Fifteen Novel Species.</title>
        <authorList>
            <person name="Liu Y."/>
        </authorList>
    </citation>
    <scope>NUCLEOTIDE SEQUENCE [LARGE SCALE GENOMIC DNA]</scope>
    <source>
        <strain evidence="3 4">6D47A</strain>
    </source>
</reference>
<dbReference type="InterPro" id="IPR001763">
    <property type="entry name" value="Rhodanese-like_dom"/>
</dbReference>
<protein>
    <recommendedName>
        <fullName evidence="1">tRNA uridine(34) hydroxylase</fullName>
        <ecNumber evidence="1">1.14.-.-</ecNumber>
    </recommendedName>
    <alternativeName>
        <fullName evidence="1">tRNA hydroxylation protein O</fullName>
    </alternativeName>
</protein>
<accession>A0ABS7JAI4</accession>
<dbReference type="PANTHER" id="PTHR43268">
    <property type="entry name" value="THIOSULFATE SULFURTRANSFERASE/RHODANESE-LIKE DOMAIN-CONTAINING PROTEIN 2"/>
    <property type="match status" value="1"/>
</dbReference>
<keyword evidence="1" id="KW-0819">tRNA processing</keyword>
<name>A0ABS7JAI4_9SPHN</name>
<comment type="similarity">
    <text evidence="1">Belongs to the TrhO family.</text>
</comment>
<evidence type="ECO:0000313" key="3">
    <source>
        <dbReference type="EMBL" id="MBX7483316.1"/>
    </source>
</evidence>
<dbReference type="Gene3D" id="3.40.250.10">
    <property type="entry name" value="Rhodanese-like domain"/>
    <property type="match status" value="1"/>
</dbReference>
<evidence type="ECO:0000259" key="2">
    <source>
        <dbReference type="PROSITE" id="PS50206"/>
    </source>
</evidence>
<dbReference type="RefSeq" id="WP_221558833.1">
    <property type="nucleotide sequence ID" value="NZ_JAIGNO010000007.1"/>
</dbReference>
<dbReference type="InterPro" id="IPR040503">
    <property type="entry name" value="TRHO_N"/>
</dbReference>
<dbReference type="Pfam" id="PF17773">
    <property type="entry name" value="UPF0176_N"/>
    <property type="match status" value="1"/>
</dbReference>
<comment type="caution">
    <text evidence="3">The sequence shown here is derived from an EMBL/GenBank/DDBJ whole genome shotgun (WGS) entry which is preliminary data.</text>
</comment>
<organism evidence="3 4">
    <name type="scientific">Qipengyuania qiaonensis</name>
    <dbReference type="NCBI Taxonomy" id="2867240"/>
    <lineage>
        <taxon>Bacteria</taxon>
        <taxon>Pseudomonadati</taxon>
        <taxon>Pseudomonadota</taxon>
        <taxon>Alphaproteobacteria</taxon>
        <taxon>Sphingomonadales</taxon>
        <taxon>Erythrobacteraceae</taxon>
        <taxon>Qipengyuania</taxon>
    </lineage>
</organism>
<dbReference type="SUPFAM" id="SSF52821">
    <property type="entry name" value="Rhodanese/Cell cycle control phosphatase"/>
    <property type="match status" value="1"/>
</dbReference>
<gene>
    <name evidence="1" type="primary">trhO</name>
    <name evidence="3" type="ORF">K3174_12315</name>
</gene>
<evidence type="ECO:0000313" key="4">
    <source>
        <dbReference type="Proteomes" id="UP000755104"/>
    </source>
</evidence>